<feature type="transmembrane region" description="Helical" evidence="8">
    <location>
        <begin position="54"/>
        <end position="80"/>
    </location>
</feature>
<protein>
    <submittedName>
        <fullName evidence="10">Major facilitator superfamily protein</fullName>
    </submittedName>
</protein>
<reference evidence="10 11" key="1">
    <citation type="journal article" date="2021" name="Nat. Commun.">
        <title>Genetic determinants of endophytism in the Arabidopsis root mycobiome.</title>
        <authorList>
            <person name="Mesny F."/>
            <person name="Miyauchi S."/>
            <person name="Thiergart T."/>
            <person name="Pickel B."/>
            <person name="Atanasova L."/>
            <person name="Karlsson M."/>
            <person name="Huettel B."/>
            <person name="Barry K.W."/>
            <person name="Haridas S."/>
            <person name="Chen C."/>
            <person name="Bauer D."/>
            <person name="Andreopoulos W."/>
            <person name="Pangilinan J."/>
            <person name="LaButti K."/>
            <person name="Riley R."/>
            <person name="Lipzen A."/>
            <person name="Clum A."/>
            <person name="Drula E."/>
            <person name="Henrissat B."/>
            <person name="Kohler A."/>
            <person name="Grigoriev I.V."/>
            <person name="Martin F.M."/>
            <person name="Hacquard S."/>
        </authorList>
    </citation>
    <scope>NUCLEOTIDE SEQUENCE [LARGE SCALE GENOMIC DNA]</scope>
    <source>
        <strain evidence="10 11">MPI-SDFR-AT-0080</strain>
    </source>
</reference>
<evidence type="ECO:0000313" key="10">
    <source>
        <dbReference type="EMBL" id="KAH7057373.1"/>
    </source>
</evidence>
<comment type="subcellular location">
    <subcellularLocation>
        <location evidence="1">Membrane</location>
        <topology evidence="1">Multi-pass membrane protein</topology>
    </subcellularLocation>
</comment>
<keyword evidence="3 8" id="KW-0812">Transmembrane</keyword>
<dbReference type="Gene3D" id="1.20.1250.20">
    <property type="entry name" value="MFS general substrate transporter like domains"/>
    <property type="match status" value="1"/>
</dbReference>
<feature type="transmembrane region" description="Helical" evidence="8">
    <location>
        <begin position="411"/>
        <end position="432"/>
    </location>
</feature>
<dbReference type="EMBL" id="JAGTJR010000007">
    <property type="protein sequence ID" value="KAH7057373.1"/>
    <property type="molecule type" value="Genomic_DNA"/>
</dbReference>
<sequence>MSRPTTQDTSGVDSAAVATDHCSTVALQPTQDVTLEAVEEEKDSTASPQYTWRFWVIFAGLALSALLSALEGSIISTALPTILAELGAGGEYIWVINIYFLTSAAFQPLYGQFADLWGRRWLMIFSIAIFTAASIVCGAAHSTGMLIAGRGVQGIGAGGINMLVDVIICDLVPLRDRGSKIGLLFALITIMSSLGPLIGGALAQGGAWRWIFYLNVPLGGLALAILVIFLRVSHKRAFSTKEQLARIDFIGNGILIFSTTLIQYVLTYGGSRYPWSAPKIVALLAIGLVALVVFAGFETTRRLCPHPVMPPRLFANRTSAAAFFLSFNHAVLTIWATYFFPLYFQAVLGSSPSRSGVQLLPLVFVFPATAAIAGAVIAKTARFRPIHLAGFFTLSVAVGCCSLLGPGASAAAWVPLELVVAAGLGLVMPALLPAAQAELRDADAAASTAAWAFVRSLGTIWGVSIPAAVFNNRFEQLLGRAVADAAAREQLRHGRAYEHASAAFVQSFAGPETRRQVVWVYSESLKRVWQVGVVFAGTSFLAAFLERPVKLRSELETTEFGLEAPSSSRPAAPETGGVRSDPDGAQQGDKS</sequence>
<evidence type="ECO:0000256" key="1">
    <source>
        <dbReference type="ARBA" id="ARBA00004141"/>
    </source>
</evidence>
<feature type="transmembrane region" description="Helical" evidence="8">
    <location>
        <begin position="444"/>
        <end position="470"/>
    </location>
</feature>
<feature type="transmembrane region" description="Helical" evidence="8">
    <location>
        <begin position="318"/>
        <end position="339"/>
    </location>
</feature>
<organism evidence="10 11">
    <name type="scientific">Macrophomina phaseolina</name>
    <dbReference type="NCBI Taxonomy" id="35725"/>
    <lineage>
        <taxon>Eukaryota</taxon>
        <taxon>Fungi</taxon>
        <taxon>Dikarya</taxon>
        <taxon>Ascomycota</taxon>
        <taxon>Pezizomycotina</taxon>
        <taxon>Dothideomycetes</taxon>
        <taxon>Dothideomycetes incertae sedis</taxon>
        <taxon>Botryosphaeriales</taxon>
        <taxon>Botryosphaeriaceae</taxon>
        <taxon>Macrophomina</taxon>
    </lineage>
</organism>
<feature type="domain" description="Major facilitator superfamily (MFS) profile" evidence="9">
    <location>
        <begin position="57"/>
        <end position="554"/>
    </location>
</feature>
<gene>
    <name evidence="10" type="ORF">B0J12DRAFT_775186</name>
</gene>
<dbReference type="CDD" id="cd17502">
    <property type="entry name" value="MFS_Azr1_MDR_like"/>
    <property type="match status" value="1"/>
</dbReference>
<proteinExistence type="predicted"/>
<dbReference type="PANTHER" id="PTHR23501">
    <property type="entry name" value="MAJOR FACILITATOR SUPERFAMILY"/>
    <property type="match status" value="1"/>
</dbReference>
<dbReference type="PRINTS" id="PR01036">
    <property type="entry name" value="TCRTETB"/>
</dbReference>
<dbReference type="InterPro" id="IPR036259">
    <property type="entry name" value="MFS_trans_sf"/>
</dbReference>
<feature type="transmembrane region" description="Helical" evidence="8">
    <location>
        <begin position="122"/>
        <end position="148"/>
    </location>
</feature>
<feature type="transmembrane region" description="Helical" evidence="8">
    <location>
        <begin position="244"/>
        <end position="265"/>
    </location>
</feature>
<evidence type="ECO:0000256" key="5">
    <source>
        <dbReference type="ARBA" id="ARBA00023136"/>
    </source>
</evidence>
<dbReference type="Pfam" id="PF07690">
    <property type="entry name" value="MFS_1"/>
    <property type="match status" value="1"/>
</dbReference>
<feature type="region of interest" description="Disordered" evidence="7">
    <location>
        <begin position="559"/>
        <end position="591"/>
    </location>
</feature>
<name>A0ABQ8GJA3_9PEZI</name>
<keyword evidence="4 8" id="KW-1133">Transmembrane helix</keyword>
<keyword evidence="2" id="KW-0813">Transport</keyword>
<evidence type="ECO:0000256" key="4">
    <source>
        <dbReference type="ARBA" id="ARBA00022989"/>
    </source>
</evidence>
<accession>A0ABQ8GJA3</accession>
<dbReference type="PANTHER" id="PTHR23501:SF187">
    <property type="entry name" value="MAJOR FACILITATOR SUPERFAMILY (MFS) PROFILE DOMAIN-CONTAINING PROTEIN"/>
    <property type="match status" value="1"/>
</dbReference>
<keyword evidence="5 8" id="KW-0472">Membrane</keyword>
<evidence type="ECO:0000256" key="7">
    <source>
        <dbReference type="SAM" id="MobiDB-lite"/>
    </source>
</evidence>
<keyword evidence="11" id="KW-1185">Reference proteome</keyword>
<dbReference type="PROSITE" id="PS50850">
    <property type="entry name" value="MFS"/>
    <property type="match status" value="1"/>
</dbReference>
<dbReference type="SUPFAM" id="SSF103473">
    <property type="entry name" value="MFS general substrate transporter"/>
    <property type="match status" value="1"/>
</dbReference>
<keyword evidence="6" id="KW-0325">Glycoprotein</keyword>
<dbReference type="Proteomes" id="UP000774617">
    <property type="component" value="Unassembled WGS sequence"/>
</dbReference>
<feature type="transmembrane region" description="Helical" evidence="8">
    <location>
        <begin position="181"/>
        <end position="204"/>
    </location>
</feature>
<evidence type="ECO:0000313" key="11">
    <source>
        <dbReference type="Proteomes" id="UP000774617"/>
    </source>
</evidence>
<comment type="caution">
    <text evidence="10">The sequence shown here is derived from an EMBL/GenBank/DDBJ whole genome shotgun (WGS) entry which is preliminary data.</text>
</comment>
<evidence type="ECO:0000256" key="8">
    <source>
        <dbReference type="SAM" id="Phobius"/>
    </source>
</evidence>
<feature type="transmembrane region" description="Helical" evidence="8">
    <location>
        <begin position="92"/>
        <end position="110"/>
    </location>
</feature>
<dbReference type="Gene3D" id="1.20.1720.10">
    <property type="entry name" value="Multidrug resistance protein D"/>
    <property type="match status" value="1"/>
</dbReference>
<evidence type="ECO:0000259" key="9">
    <source>
        <dbReference type="PROSITE" id="PS50850"/>
    </source>
</evidence>
<feature type="transmembrane region" description="Helical" evidence="8">
    <location>
        <begin position="385"/>
        <end position="405"/>
    </location>
</feature>
<dbReference type="InterPro" id="IPR011701">
    <property type="entry name" value="MFS"/>
</dbReference>
<evidence type="ECO:0000256" key="3">
    <source>
        <dbReference type="ARBA" id="ARBA00022692"/>
    </source>
</evidence>
<evidence type="ECO:0000256" key="6">
    <source>
        <dbReference type="ARBA" id="ARBA00023180"/>
    </source>
</evidence>
<feature type="transmembrane region" description="Helical" evidence="8">
    <location>
        <begin position="210"/>
        <end position="232"/>
    </location>
</feature>
<feature type="transmembrane region" description="Helical" evidence="8">
    <location>
        <begin position="154"/>
        <end position="174"/>
    </location>
</feature>
<dbReference type="InterPro" id="IPR020846">
    <property type="entry name" value="MFS_dom"/>
</dbReference>
<feature type="transmembrane region" description="Helical" evidence="8">
    <location>
        <begin position="277"/>
        <end position="297"/>
    </location>
</feature>
<feature type="transmembrane region" description="Helical" evidence="8">
    <location>
        <begin position="359"/>
        <end position="378"/>
    </location>
</feature>
<evidence type="ECO:0000256" key="2">
    <source>
        <dbReference type="ARBA" id="ARBA00022448"/>
    </source>
</evidence>